<name>A0ABZ0PYJ4_9PSED</name>
<evidence type="ECO:0000313" key="3">
    <source>
        <dbReference type="Proteomes" id="UP001305928"/>
    </source>
</evidence>
<protein>
    <submittedName>
        <fullName evidence="2">Nuclear transport factor 2 family protein</fullName>
    </submittedName>
</protein>
<dbReference type="Pfam" id="PF12680">
    <property type="entry name" value="SnoaL_2"/>
    <property type="match status" value="1"/>
</dbReference>
<accession>A0ABZ0PYJ4</accession>
<sequence>MSDFLRRFAKDFAALNKDNLERLGRLYSDDALFCDPLHEVRGLDNLRRYFARLYANVSDLRFDFHGFDQVREGEGYLRWTLSYRHPRLAGGQLIRVEGCSHLLWNGKVHRHRDYFDAGALLYEHAPLIGRLIRWLQRRLA</sequence>
<dbReference type="Proteomes" id="UP001305928">
    <property type="component" value="Chromosome"/>
</dbReference>
<dbReference type="RefSeq" id="WP_318645114.1">
    <property type="nucleotide sequence ID" value="NZ_CP137892.1"/>
</dbReference>
<feature type="domain" description="SnoaL-like" evidence="1">
    <location>
        <begin position="12"/>
        <end position="102"/>
    </location>
</feature>
<dbReference type="Gene3D" id="3.10.450.50">
    <property type="match status" value="1"/>
</dbReference>
<evidence type="ECO:0000313" key="2">
    <source>
        <dbReference type="EMBL" id="WPC05929.1"/>
    </source>
</evidence>
<keyword evidence="3" id="KW-1185">Reference proteome</keyword>
<dbReference type="SUPFAM" id="SSF54427">
    <property type="entry name" value="NTF2-like"/>
    <property type="match status" value="1"/>
</dbReference>
<dbReference type="InterPro" id="IPR032710">
    <property type="entry name" value="NTF2-like_dom_sf"/>
</dbReference>
<proteinExistence type="predicted"/>
<reference evidence="2 3" key="1">
    <citation type="submission" date="2023-11" db="EMBL/GenBank/DDBJ databases">
        <title>Complete genome of Pseudomonas benzenivorans BA3361.</title>
        <authorList>
            <person name="Shin S.Y."/>
            <person name="Song J."/>
            <person name="Kang H."/>
        </authorList>
    </citation>
    <scope>NUCLEOTIDE SEQUENCE [LARGE SCALE GENOMIC DNA]</scope>
    <source>
        <strain evidence="2 3">HNIBRBA3361</strain>
    </source>
</reference>
<organism evidence="2 3">
    <name type="scientific">Pseudomonas benzenivorans</name>
    <dbReference type="NCBI Taxonomy" id="556533"/>
    <lineage>
        <taxon>Bacteria</taxon>
        <taxon>Pseudomonadati</taxon>
        <taxon>Pseudomonadota</taxon>
        <taxon>Gammaproteobacteria</taxon>
        <taxon>Pseudomonadales</taxon>
        <taxon>Pseudomonadaceae</taxon>
        <taxon>Pseudomonas</taxon>
    </lineage>
</organism>
<gene>
    <name evidence="2" type="ORF">SBP02_04030</name>
</gene>
<dbReference type="InterPro" id="IPR037401">
    <property type="entry name" value="SnoaL-like"/>
</dbReference>
<dbReference type="EMBL" id="CP137892">
    <property type="protein sequence ID" value="WPC05929.1"/>
    <property type="molecule type" value="Genomic_DNA"/>
</dbReference>
<evidence type="ECO:0000259" key="1">
    <source>
        <dbReference type="Pfam" id="PF12680"/>
    </source>
</evidence>